<proteinExistence type="evidence at transcript level"/>
<accession>A0A1B4ZBK5</accession>
<organism evidence="1">
    <name type="scientific">Ostrinia furnacalis</name>
    <name type="common">Asian corn borer</name>
    <dbReference type="NCBI Taxonomy" id="93504"/>
    <lineage>
        <taxon>Eukaryota</taxon>
        <taxon>Metazoa</taxon>
        <taxon>Ecdysozoa</taxon>
        <taxon>Arthropoda</taxon>
        <taxon>Hexapoda</taxon>
        <taxon>Insecta</taxon>
        <taxon>Pterygota</taxon>
        <taxon>Neoptera</taxon>
        <taxon>Endopterygota</taxon>
        <taxon>Lepidoptera</taxon>
        <taxon>Glossata</taxon>
        <taxon>Ditrysia</taxon>
        <taxon>Pyraloidea</taxon>
        <taxon>Crambidae</taxon>
        <taxon>Pyraustinae</taxon>
        <taxon>Ostrinia</taxon>
    </lineage>
</organism>
<dbReference type="EMBL" id="LC027701">
    <property type="protein sequence ID" value="BAV56804.1"/>
    <property type="molecule type" value="mRNA"/>
</dbReference>
<feature type="non-terminal residue" evidence="1">
    <location>
        <position position="1"/>
    </location>
</feature>
<protein>
    <submittedName>
        <fullName evidence="1">Odorant binding protein 17</fullName>
    </submittedName>
</protein>
<gene>
    <name evidence="1" type="primary">OfurOBP17</name>
</gene>
<reference evidence="1" key="1">
    <citation type="submission" date="2015-02" db="EMBL/GenBank/DDBJ databases">
        <title>Identification of odorant binding proteins and chemosensory proteins in the Asian corn borer, Ostrinia furnacalis.</title>
        <authorList>
            <person name="Yang B."/>
            <person name="Ozaki K."/>
            <person name="Ishikawa Y."/>
            <person name="Matsuo T."/>
        </authorList>
    </citation>
    <scope>NUCLEOTIDE SEQUENCE</scope>
    <source>
        <tissue evidence="1">Antennal</tissue>
    </source>
</reference>
<name>A0A1B4ZBK5_OSTFU</name>
<dbReference type="AlphaFoldDB" id="A0A1B4ZBK5"/>
<sequence length="145" mass="16048">SVLADNDCMKYIQPHYLKECCKMGLPDPPAIHLHPIKECLSLPNEAPGYEQDICSTTKKGLASADGKLDKSKLKEHTEKFFESSPELSKAITENCIDRDISKIGPPDMCEFTRYRACVGVQLAMMCPEWSNEGECAGSKVAFAEC</sequence>
<evidence type="ECO:0000313" key="1">
    <source>
        <dbReference type="EMBL" id="BAV56804.1"/>
    </source>
</evidence>
<feature type="non-terminal residue" evidence="1">
    <location>
        <position position="145"/>
    </location>
</feature>